<gene>
    <name evidence="2" type="ORF">BSAL_18220</name>
</gene>
<reference evidence="3" key="1">
    <citation type="submission" date="2015-09" db="EMBL/GenBank/DDBJ databases">
        <authorList>
            <consortium name="Pathogen Informatics"/>
        </authorList>
    </citation>
    <scope>NUCLEOTIDE SEQUENCE [LARGE SCALE GENOMIC DNA]</scope>
    <source>
        <strain evidence="3">Lake Konstanz</strain>
    </source>
</reference>
<dbReference type="EMBL" id="CYKH01001684">
    <property type="protein sequence ID" value="CUG88916.1"/>
    <property type="molecule type" value="Genomic_DNA"/>
</dbReference>
<keyword evidence="3" id="KW-1185">Reference proteome</keyword>
<evidence type="ECO:0000313" key="2">
    <source>
        <dbReference type="EMBL" id="CUG88916.1"/>
    </source>
</evidence>
<keyword evidence="1" id="KW-1133">Transmembrane helix</keyword>
<evidence type="ECO:0000313" key="3">
    <source>
        <dbReference type="Proteomes" id="UP000051952"/>
    </source>
</evidence>
<name>A0A0S4JFL7_BODSA</name>
<dbReference type="Proteomes" id="UP000051952">
    <property type="component" value="Unassembled WGS sequence"/>
</dbReference>
<evidence type="ECO:0000256" key="1">
    <source>
        <dbReference type="SAM" id="Phobius"/>
    </source>
</evidence>
<accession>A0A0S4JFL7</accession>
<proteinExistence type="predicted"/>
<organism evidence="2 3">
    <name type="scientific">Bodo saltans</name>
    <name type="common">Flagellated protozoan</name>
    <dbReference type="NCBI Taxonomy" id="75058"/>
    <lineage>
        <taxon>Eukaryota</taxon>
        <taxon>Discoba</taxon>
        <taxon>Euglenozoa</taxon>
        <taxon>Kinetoplastea</taxon>
        <taxon>Metakinetoplastina</taxon>
        <taxon>Eubodonida</taxon>
        <taxon>Bodonidae</taxon>
        <taxon>Bodo</taxon>
    </lineage>
</organism>
<dbReference type="VEuPathDB" id="TriTrypDB:BSAL_18220"/>
<dbReference type="AlphaFoldDB" id="A0A0S4JFL7"/>
<feature type="transmembrane region" description="Helical" evidence="1">
    <location>
        <begin position="57"/>
        <end position="76"/>
    </location>
</feature>
<keyword evidence="1" id="KW-0812">Transmembrane</keyword>
<protein>
    <submittedName>
        <fullName evidence="2">Membrane-associated protein, putative</fullName>
    </submittedName>
</protein>
<keyword evidence="1" id="KW-0472">Membrane</keyword>
<sequence length="131" mass="14378">MWTSTAAAASSLLTYTGLLQHKETLAKQLKPLQAELTKQATLKHSIDSQALRFPDSVAAASFVYFVAQTSVLFYWVPNVDFNRRGCLKSLNIHWTSAAQRNLGKATETTASGAHEAIYSEAQHRLPGIAFP</sequence>